<evidence type="ECO:0000256" key="4">
    <source>
        <dbReference type="ARBA" id="ARBA00011233"/>
    </source>
</evidence>
<dbReference type="InterPro" id="IPR045087">
    <property type="entry name" value="Cu-oxidase_fam"/>
</dbReference>
<comment type="cofactor">
    <cofactor evidence="1 12">
        <name>Cu(+)</name>
        <dbReference type="ChEBI" id="CHEBI:49552"/>
    </cofactor>
</comment>
<evidence type="ECO:0000256" key="2">
    <source>
        <dbReference type="ARBA" id="ARBA00001973"/>
    </source>
</evidence>
<proteinExistence type="inferred from homology"/>
<comment type="similarity">
    <text evidence="3">Belongs to the multicopper oxidase family.</text>
</comment>
<evidence type="ECO:0000256" key="12">
    <source>
        <dbReference type="PIRSR" id="PIRSR601287-1"/>
    </source>
</evidence>
<feature type="binding site" description="type 1 copper site" evidence="12">
    <location>
        <position position="170"/>
    </location>
    <ligand>
        <name>Cu cation</name>
        <dbReference type="ChEBI" id="CHEBI:23378"/>
        <label>1</label>
    </ligand>
</feature>
<evidence type="ECO:0000256" key="6">
    <source>
        <dbReference type="ARBA" id="ARBA00017290"/>
    </source>
</evidence>
<feature type="binding site" description="type 1 copper site" evidence="12">
    <location>
        <position position="165"/>
    </location>
    <ligand>
        <name>Cu cation</name>
        <dbReference type="ChEBI" id="CHEBI:23378"/>
        <label>1</label>
    </ligand>
</feature>
<dbReference type="SUPFAM" id="SSF49503">
    <property type="entry name" value="Cupredoxins"/>
    <property type="match status" value="2"/>
</dbReference>
<dbReference type="Pfam" id="PF07732">
    <property type="entry name" value="Cu-oxidase_3"/>
    <property type="match status" value="1"/>
</dbReference>
<evidence type="ECO:0000256" key="13">
    <source>
        <dbReference type="SAM" id="MobiDB-lite"/>
    </source>
</evidence>
<dbReference type="Gene3D" id="2.60.40.420">
    <property type="entry name" value="Cupredoxins - blue copper proteins"/>
    <property type="match status" value="2"/>
</dbReference>
<feature type="compositionally biased region" description="Polar residues" evidence="13">
    <location>
        <begin position="20"/>
        <end position="38"/>
    </location>
</feature>
<sequence>MSLVGGVGAAMAMGNAHAQTEPTVSSAASSNGWPTQFDPTRIEPRWNPREMPKPGDVIHEYDIELVIARHEILPRIEYHAYAYNGTVPGPEIRVKEGEWVKVNFTNKTHDFHTIHWHGMQLANEMDGVPLETQFPVAYGQTFQYLFRAQPAGTHFYHCHNMTPLHIQAGMYGALIVESDNDPVRKIFPYTRDYTLVLSEIDLNMVREQMNAMLQMGHVMDAMNGSPQLMREMSGKMMGWFVNKEAFLKAVEEGWIPPYDPSLTGSVEPPKPNFFMINGVSYPMTEPLRIRRGEFIRVRLINAGFMPHFMHLHGHDFWEVCRDGAPLSSPIQRNTIPVFPGGTCDIIIHGNNPGSWHFHDHSDLASTNNGVAPGGMMTMLMYDDMAEAGVHVLDYVAVNS</sequence>
<comment type="subunit">
    <text evidence="4">Homotrimer.</text>
</comment>
<dbReference type="GO" id="GO:0050421">
    <property type="term" value="F:nitrite reductase (NO-forming) activity"/>
    <property type="evidence" value="ECO:0007669"/>
    <property type="project" value="UniProtKB-EC"/>
</dbReference>
<keyword evidence="9" id="KW-0560">Oxidoreductase</keyword>
<dbReference type="AlphaFoldDB" id="S0EXA6"/>
<keyword evidence="17" id="KW-1185">Reference proteome</keyword>
<dbReference type="PANTHER" id="PTHR11709:SF394">
    <property type="entry name" value="FI03373P-RELATED"/>
    <property type="match status" value="1"/>
</dbReference>
<evidence type="ECO:0000256" key="7">
    <source>
        <dbReference type="ARBA" id="ARBA00022723"/>
    </source>
</evidence>
<dbReference type="GO" id="GO:0005507">
    <property type="term" value="F:copper ion binding"/>
    <property type="evidence" value="ECO:0007669"/>
    <property type="project" value="InterPro"/>
</dbReference>
<keyword evidence="10 12" id="KW-0186">Copper</keyword>
<feature type="region of interest" description="Disordered" evidence="13">
    <location>
        <begin position="20"/>
        <end position="53"/>
    </location>
</feature>
<evidence type="ECO:0000256" key="3">
    <source>
        <dbReference type="ARBA" id="ARBA00010609"/>
    </source>
</evidence>
<protein>
    <recommendedName>
        <fullName evidence="6">Copper-containing nitrite reductase</fullName>
        <ecNumber evidence="5">1.7.2.1</ecNumber>
    </recommendedName>
</protein>
<feature type="domain" description="Plastocyanin-like" evidence="15">
    <location>
        <begin position="79"/>
        <end position="180"/>
    </location>
</feature>
<evidence type="ECO:0000313" key="17">
    <source>
        <dbReference type="Proteomes" id="UP000014227"/>
    </source>
</evidence>
<reference evidence="17" key="1">
    <citation type="submission" date="2013-03" db="EMBL/GenBank/DDBJ databases">
        <title>Genome sequence of Chthonomonas calidirosea, the first sequenced genome from the Armatimonadetes phylum (formally candidate division OP10).</title>
        <authorList>
            <person name="Lee K.C.Y."/>
            <person name="Morgan X.C."/>
            <person name="Dunfield P.F."/>
            <person name="Tamas I."/>
            <person name="Houghton K.M."/>
            <person name="Vyssotski M."/>
            <person name="Ryan J.L.J."/>
            <person name="Lagutin K."/>
            <person name="McDonald I.R."/>
            <person name="Stott M.B."/>
        </authorList>
    </citation>
    <scope>NUCLEOTIDE SEQUENCE [LARGE SCALE GENOMIC DNA]</scope>
    <source>
        <strain evidence="17">DSM 23976 / ICMP 18418 / T49</strain>
    </source>
</reference>
<dbReference type="eggNOG" id="COG2132">
    <property type="taxonomic scope" value="Bacteria"/>
</dbReference>
<dbReference type="STRING" id="454171.CP488_01810"/>
<feature type="binding site" description="type 1 copper site" evidence="12">
    <location>
        <position position="157"/>
    </location>
    <ligand>
        <name>Cu cation</name>
        <dbReference type="ChEBI" id="CHEBI:23378"/>
        <label>1</label>
    </ligand>
</feature>
<keyword evidence="7 12" id="KW-0479">Metal-binding</keyword>
<feature type="compositionally biased region" description="Basic and acidic residues" evidence="13">
    <location>
        <begin position="40"/>
        <end position="53"/>
    </location>
</feature>
<evidence type="ECO:0000256" key="8">
    <source>
        <dbReference type="ARBA" id="ARBA00022737"/>
    </source>
</evidence>
<evidence type="ECO:0000256" key="11">
    <source>
        <dbReference type="ARBA" id="ARBA00049340"/>
    </source>
</evidence>
<organism evidence="16 17">
    <name type="scientific">Chthonomonas calidirosea (strain DSM 23976 / ICMP 18418 / T49)</name>
    <dbReference type="NCBI Taxonomy" id="1303518"/>
    <lineage>
        <taxon>Bacteria</taxon>
        <taxon>Bacillati</taxon>
        <taxon>Armatimonadota</taxon>
        <taxon>Chthonomonadia</taxon>
        <taxon>Chthonomonadales</taxon>
        <taxon>Chthonomonadaceae</taxon>
        <taxon>Chthonomonas</taxon>
    </lineage>
</organism>
<evidence type="ECO:0000259" key="14">
    <source>
        <dbReference type="Pfam" id="PF07731"/>
    </source>
</evidence>
<feature type="binding site" description="type 1 copper site" evidence="12">
    <location>
        <position position="158"/>
    </location>
    <ligand>
        <name>Cu cation</name>
        <dbReference type="ChEBI" id="CHEBI:23378"/>
        <label>1</label>
    </ligand>
</feature>
<dbReference type="RefSeq" id="WP_016483612.1">
    <property type="nucleotide sequence ID" value="NC_021487.1"/>
</dbReference>
<dbReference type="PANTHER" id="PTHR11709">
    <property type="entry name" value="MULTI-COPPER OXIDASE"/>
    <property type="match status" value="1"/>
</dbReference>
<name>S0EXA6_CHTCT</name>
<feature type="domain" description="Plastocyanin-like" evidence="14">
    <location>
        <begin position="257"/>
        <end position="362"/>
    </location>
</feature>
<dbReference type="OrthoDB" id="9757546at2"/>
<dbReference type="EMBL" id="HF951689">
    <property type="protein sequence ID" value="CCW36092.1"/>
    <property type="molecule type" value="Genomic_DNA"/>
</dbReference>
<dbReference type="Proteomes" id="UP000014227">
    <property type="component" value="Chromosome I"/>
</dbReference>
<dbReference type="PATRIC" id="fig|1303518.3.peg.2375"/>
<dbReference type="InterPro" id="IPR001287">
    <property type="entry name" value="NO2-reductase_Cu"/>
</dbReference>
<dbReference type="PRINTS" id="PR00695">
    <property type="entry name" value="CUNO2RDTASE"/>
</dbReference>
<keyword evidence="8" id="KW-0677">Repeat</keyword>
<dbReference type="EC" id="1.7.2.1" evidence="5"/>
<dbReference type="InterPro" id="IPR008972">
    <property type="entry name" value="Cupredoxin"/>
</dbReference>
<evidence type="ECO:0000256" key="10">
    <source>
        <dbReference type="ARBA" id="ARBA00023008"/>
    </source>
</evidence>
<feature type="binding site" description="type 1 copper site" evidence="12">
    <location>
        <position position="112"/>
    </location>
    <ligand>
        <name>Cu cation</name>
        <dbReference type="ChEBI" id="CHEBI:23378"/>
        <label>1</label>
    </ligand>
</feature>
<evidence type="ECO:0000256" key="1">
    <source>
        <dbReference type="ARBA" id="ARBA00001960"/>
    </source>
</evidence>
<dbReference type="InterPro" id="IPR011707">
    <property type="entry name" value="Cu-oxidase-like_N"/>
</dbReference>
<comment type="catalytic activity">
    <reaction evidence="11">
        <text>nitric oxide + Fe(III)-[cytochrome c] + H2O = Fe(II)-[cytochrome c] + nitrite + 2 H(+)</text>
        <dbReference type="Rhea" id="RHEA:15233"/>
        <dbReference type="Rhea" id="RHEA-COMP:10350"/>
        <dbReference type="Rhea" id="RHEA-COMP:14399"/>
        <dbReference type="ChEBI" id="CHEBI:15377"/>
        <dbReference type="ChEBI" id="CHEBI:15378"/>
        <dbReference type="ChEBI" id="CHEBI:16301"/>
        <dbReference type="ChEBI" id="CHEBI:16480"/>
        <dbReference type="ChEBI" id="CHEBI:29033"/>
        <dbReference type="ChEBI" id="CHEBI:29034"/>
        <dbReference type="EC" id="1.7.2.1"/>
    </reaction>
</comment>
<evidence type="ECO:0000256" key="9">
    <source>
        <dbReference type="ARBA" id="ARBA00023002"/>
    </source>
</evidence>
<feature type="binding site" description="type 1 copper site" evidence="12">
    <location>
        <position position="117"/>
    </location>
    <ligand>
        <name>Cu cation</name>
        <dbReference type="ChEBI" id="CHEBI:23378"/>
        <label>1</label>
    </ligand>
</feature>
<evidence type="ECO:0000313" key="16">
    <source>
        <dbReference type="EMBL" id="CCW36092.1"/>
    </source>
</evidence>
<dbReference type="CDD" id="cd04202">
    <property type="entry name" value="CuRO_D2_2dMcoN_like"/>
    <property type="match status" value="1"/>
</dbReference>
<dbReference type="HOGENOM" id="CLU_064932_1_0_0"/>
<accession>S0EXA6</accession>
<comment type="cofactor">
    <cofactor evidence="2 12">
        <name>Cu(2+)</name>
        <dbReference type="ChEBI" id="CHEBI:29036"/>
    </cofactor>
</comment>
<dbReference type="InterPro" id="IPR011706">
    <property type="entry name" value="Cu-oxidase_C"/>
</dbReference>
<evidence type="ECO:0000259" key="15">
    <source>
        <dbReference type="Pfam" id="PF07732"/>
    </source>
</evidence>
<evidence type="ECO:0000256" key="5">
    <source>
        <dbReference type="ARBA" id="ARBA00011882"/>
    </source>
</evidence>
<dbReference type="InParanoid" id="S0EXA6"/>
<dbReference type="KEGG" id="ccz:CCALI_02285"/>
<dbReference type="Pfam" id="PF07731">
    <property type="entry name" value="Cu-oxidase_2"/>
    <property type="match status" value="1"/>
</dbReference>
<gene>
    <name evidence="16" type="ORF">CCALI_02285</name>
</gene>